<keyword evidence="2" id="KW-1185">Reference proteome</keyword>
<evidence type="ECO:0000313" key="1">
    <source>
        <dbReference type="EMBL" id="ATQ70105.1"/>
    </source>
</evidence>
<gene>
    <name evidence="1" type="ORF">CQW49_21095</name>
</gene>
<protein>
    <submittedName>
        <fullName evidence="1">Uncharacterized protein</fullName>
    </submittedName>
</protein>
<dbReference type="Proteomes" id="UP000230709">
    <property type="component" value="Chromosome"/>
</dbReference>
<evidence type="ECO:0000313" key="2">
    <source>
        <dbReference type="Proteomes" id="UP000230709"/>
    </source>
</evidence>
<reference evidence="2" key="1">
    <citation type="submission" date="2017-10" db="EMBL/GenBank/DDBJ databases">
        <title>Completed PacBio SMRT sequence of Methylosinus trichosporium OB3b reveals presence of a third large plasmid.</title>
        <authorList>
            <person name="Charles T.C."/>
            <person name="Lynch M.D.J."/>
            <person name="Heil J.R."/>
            <person name="Cheng J."/>
        </authorList>
    </citation>
    <scope>NUCLEOTIDE SEQUENCE [LARGE SCALE GENOMIC DNA]</scope>
    <source>
        <strain evidence="2">OB3b</strain>
    </source>
</reference>
<sequence>MDRRIKLTDVDRPNDPLEVEIERVTETILRVLVPNTIVRFDMRRAREDAPFEGSLGGRYFMFDPNEVKKTKTSRK</sequence>
<organism evidence="1 2">
    <name type="scientific">Methylosinus trichosporium (strain ATCC 35070 / NCIMB 11131 / UNIQEM 75 / OB3b)</name>
    <dbReference type="NCBI Taxonomy" id="595536"/>
    <lineage>
        <taxon>Bacteria</taxon>
        <taxon>Pseudomonadati</taxon>
        <taxon>Pseudomonadota</taxon>
        <taxon>Alphaproteobacteria</taxon>
        <taxon>Hyphomicrobiales</taxon>
        <taxon>Methylocystaceae</taxon>
        <taxon>Methylosinus</taxon>
    </lineage>
</organism>
<accession>A0A2D2D563</accession>
<dbReference type="KEGG" id="mtw:CQW49_21095"/>
<dbReference type="EMBL" id="CP023737">
    <property type="protein sequence ID" value="ATQ70105.1"/>
    <property type="molecule type" value="Genomic_DNA"/>
</dbReference>
<name>A0A2D2D563_METT3</name>
<proteinExistence type="predicted"/>
<dbReference type="AlphaFoldDB" id="A0A2D2D563"/>